<dbReference type="InterPro" id="IPR043128">
    <property type="entry name" value="Rev_trsase/Diguanyl_cyclase"/>
</dbReference>
<keyword evidence="7" id="KW-1185">Reference proteome</keyword>
<accession>A0A7Y9IE35</accession>
<comment type="similarity">
    <text evidence="1">Belongs to the DNA polymerase type-Y family.</text>
</comment>
<dbReference type="InterPro" id="IPR001126">
    <property type="entry name" value="UmuC"/>
</dbReference>
<gene>
    <name evidence="6" type="ORF">BKA15_006521</name>
</gene>
<comment type="function">
    <text evidence="3">Poorly processive, error-prone DNA polymerase involved in untargeted mutagenesis. Copies undamaged DNA at stalled replication forks, which arise in vivo from mismatched or misaligned primer ends. These misaligned primers can be extended by PolIV. Exhibits no 3'-5' exonuclease (proofreading) activity. May be involved in translesional synthesis, in conjunction with the beta clamp from PolIII.</text>
</comment>
<dbReference type="PANTHER" id="PTHR35369:SF2">
    <property type="entry name" value="BLR3025 PROTEIN"/>
    <property type="match status" value="1"/>
</dbReference>
<keyword evidence="2" id="KW-0227">DNA damage</keyword>
<dbReference type="RefSeq" id="WP_179757737.1">
    <property type="nucleotide sequence ID" value="NZ_JACCBU010000001.1"/>
</dbReference>
<protein>
    <submittedName>
        <fullName evidence="6">Protein ImuB</fullName>
    </submittedName>
</protein>
<evidence type="ECO:0000256" key="4">
    <source>
        <dbReference type="SAM" id="MobiDB-lite"/>
    </source>
</evidence>
<dbReference type="SUPFAM" id="SSF56672">
    <property type="entry name" value="DNA/RNA polymerases"/>
    <property type="match status" value="1"/>
</dbReference>
<dbReference type="CDD" id="cd03468">
    <property type="entry name" value="PolY_like"/>
    <property type="match status" value="1"/>
</dbReference>
<organism evidence="6 7">
    <name type="scientific">Microlunatus parietis</name>
    <dbReference type="NCBI Taxonomy" id="682979"/>
    <lineage>
        <taxon>Bacteria</taxon>
        <taxon>Bacillati</taxon>
        <taxon>Actinomycetota</taxon>
        <taxon>Actinomycetes</taxon>
        <taxon>Propionibacteriales</taxon>
        <taxon>Propionibacteriaceae</taxon>
        <taxon>Microlunatus</taxon>
    </lineage>
</organism>
<feature type="domain" description="UmuC" evidence="5">
    <location>
        <begin position="28"/>
        <end position="177"/>
    </location>
</feature>
<dbReference type="EMBL" id="JACCBU010000001">
    <property type="protein sequence ID" value="NYE75192.1"/>
    <property type="molecule type" value="Genomic_DNA"/>
</dbReference>
<sequence>MPPARVMVVWCPDWPVVAARTEEDLAPDVPIAVIARGEVYACSAAARSEGVRVGQRRRDAVGRCPELTLLDHQPDRDLRVFGAVLAAMEEVSTGVMPIAPGRCAVRVPSRFYGGESEAAAVIAEQLVRSGVWDCRIGIADGVFAAEQAARLADQQGHRVVPPGGSAAFLAPLPIRALDEPELVSLLSRLGIKTLGAFAALSARDVVTRFGKPGGRLHRLAGGADAGLLASRTPPLEFTRVCRFEPGLTSVETIGFSLRQTADAFVAGLARHGLVSTTVRIEAETEPLWSESGSGDGWVGTRRWAHPRWFGSADLIDRVRWQLQADPAPAPVIEVRLIPEGIEPLSDQGEGLWGSAPDERIERGIARLQSMLGHEGVQAVGLQGGRDPADRQSASAWGEQPVGRRPVELPWPGSIPPPAPTRVFAERRPAMVYGHDGRPVRLTDRGLITTEPISFRTDSDRARRIQAWAGPWPIEEQWWDPARHRKLARFQVVGSDGTAWLLILENDDWYAEACYE</sequence>
<dbReference type="AlphaFoldDB" id="A0A7Y9IE35"/>
<feature type="region of interest" description="Disordered" evidence="4">
    <location>
        <begin position="380"/>
        <end position="413"/>
    </location>
</feature>
<evidence type="ECO:0000313" key="6">
    <source>
        <dbReference type="EMBL" id="NYE75192.1"/>
    </source>
</evidence>
<evidence type="ECO:0000256" key="1">
    <source>
        <dbReference type="ARBA" id="ARBA00010945"/>
    </source>
</evidence>
<evidence type="ECO:0000256" key="2">
    <source>
        <dbReference type="ARBA" id="ARBA00022763"/>
    </source>
</evidence>
<comment type="caution">
    <text evidence="6">The sequence shown here is derived from an EMBL/GenBank/DDBJ whole genome shotgun (WGS) entry which is preliminary data.</text>
</comment>
<dbReference type="InterPro" id="IPR050356">
    <property type="entry name" value="SulA_CellDiv_inhibitor"/>
</dbReference>
<reference evidence="6 7" key="1">
    <citation type="submission" date="2020-07" db="EMBL/GenBank/DDBJ databases">
        <title>Sequencing the genomes of 1000 actinobacteria strains.</title>
        <authorList>
            <person name="Klenk H.-P."/>
        </authorList>
    </citation>
    <scope>NUCLEOTIDE SEQUENCE [LARGE SCALE GENOMIC DNA]</scope>
    <source>
        <strain evidence="6 7">DSM 22083</strain>
    </source>
</reference>
<evidence type="ECO:0000259" key="5">
    <source>
        <dbReference type="PROSITE" id="PS50173"/>
    </source>
</evidence>
<dbReference type="PANTHER" id="PTHR35369">
    <property type="entry name" value="BLR3025 PROTEIN-RELATED"/>
    <property type="match status" value="1"/>
</dbReference>
<dbReference type="Gene3D" id="3.30.70.270">
    <property type="match status" value="1"/>
</dbReference>
<dbReference type="GO" id="GO:0006281">
    <property type="term" value="P:DNA repair"/>
    <property type="evidence" value="ECO:0007669"/>
    <property type="project" value="InterPro"/>
</dbReference>
<dbReference type="Gene3D" id="3.40.1170.60">
    <property type="match status" value="1"/>
</dbReference>
<dbReference type="Pfam" id="PF00817">
    <property type="entry name" value="IMS"/>
    <property type="match status" value="1"/>
</dbReference>
<proteinExistence type="inferred from homology"/>
<evidence type="ECO:0000256" key="3">
    <source>
        <dbReference type="ARBA" id="ARBA00025589"/>
    </source>
</evidence>
<name>A0A7Y9IE35_9ACTN</name>
<dbReference type="Proteomes" id="UP000569914">
    <property type="component" value="Unassembled WGS sequence"/>
</dbReference>
<dbReference type="PROSITE" id="PS50173">
    <property type="entry name" value="UMUC"/>
    <property type="match status" value="1"/>
</dbReference>
<evidence type="ECO:0000313" key="7">
    <source>
        <dbReference type="Proteomes" id="UP000569914"/>
    </source>
</evidence>
<dbReference type="InterPro" id="IPR043502">
    <property type="entry name" value="DNA/RNA_pol_sf"/>
</dbReference>